<organism evidence="6 7">
    <name type="scientific">Microlunatus soli</name>
    <dbReference type="NCBI Taxonomy" id="630515"/>
    <lineage>
        <taxon>Bacteria</taxon>
        <taxon>Bacillati</taxon>
        <taxon>Actinomycetota</taxon>
        <taxon>Actinomycetes</taxon>
        <taxon>Propionibacteriales</taxon>
        <taxon>Propionibacteriaceae</taxon>
        <taxon>Microlunatus</taxon>
    </lineage>
</organism>
<dbReference type="GO" id="GO:0042597">
    <property type="term" value="C:periplasmic space"/>
    <property type="evidence" value="ECO:0007669"/>
    <property type="project" value="UniProtKB-SubCell"/>
</dbReference>
<dbReference type="InterPro" id="IPR012480">
    <property type="entry name" value="Hepar_II_III_C"/>
</dbReference>
<evidence type="ECO:0000259" key="5">
    <source>
        <dbReference type="Pfam" id="PF07940"/>
    </source>
</evidence>
<evidence type="ECO:0000313" key="6">
    <source>
        <dbReference type="EMBL" id="SDS35565.1"/>
    </source>
</evidence>
<feature type="domain" description="Heparinase II/III-like C-terminal" evidence="5">
    <location>
        <begin position="374"/>
        <end position="458"/>
    </location>
</feature>
<evidence type="ECO:0000256" key="1">
    <source>
        <dbReference type="ARBA" id="ARBA00004418"/>
    </source>
</evidence>
<dbReference type="EMBL" id="LT629772">
    <property type="protein sequence ID" value="SDS35565.1"/>
    <property type="molecule type" value="Genomic_DNA"/>
</dbReference>
<keyword evidence="2" id="KW-0732">Signal</keyword>
<comment type="subcellular location">
    <subcellularLocation>
        <location evidence="1">Periplasm</location>
    </subcellularLocation>
</comment>
<dbReference type="Proteomes" id="UP000199103">
    <property type="component" value="Chromosome I"/>
</dbReference>
<keyword evidence="4" id="KW-0456">Lyase</keyword>
<sequence length="602" mass="65295">MRRSTEPDWDLVRRRVEQQTWATKIISTVHDETEEWRRQLRIPGPERQSAWTHFYYCDDDGERLTFDPRQPNEHRCPACDRVYSGDPKDGSWRTLMHNQAAAQAQRDAVIMRVAPGTDQAAAARAELEMIITGYGEHYTEYVEHGGHAGIGKVLPQCLDEAIWAIGLLRATRWTADQLDGRALAAADLLARGVNDLLQPQVGAIHNIHCWMLAALAECANRLDDPEVLDFTCGSQFGAIAQLRQGFRADGLWFEINPHYHYYTVSALLAWLEAVGADQVDPAVGEILGRAMEAPPRLAYSDGLLPAYGDGWADARVSRFAGVAETASRLLPDRSVALADYYVEGQERDSLPALLFGPDHVPTMSPHATTSFCWADAGIAVLRSADARIALRSGPHAGGHDHRDKLAVDVETATGWRSLDLGTSGYGAEFTVWLRSPAAHSTVFIGGGPQPACNGRISEFDAGRAVGEVGWDGHRLRREITLTEGGWTDAVSVELDGEDEISWLLHGDGTVTTDCSTAPTTAPEALSGLGIPWLSDMHSIAVDHDQLNVSWDAPGAPSAMITIPPGFVACTATGEGNPSGLPLGTVLITGRATTAEISARFTV</sequence>
<keyword evidence="7" id="KW-1185">Reference proteome</keyword>
<dbReference type="SUPFAM" id="SSF48230">
    <property type="entry name" value="Chondroitin AC/alginate lyase"/>
    <property type="match status" value="1"/>
</dbReference>
<dbReference type="STRING" id="630515.SAMN04489812_1662"/>
<proteinExistence type="predicted"/>
<dbReference type="AlphaFoldDB" id="A0A1H1RIM7"/>
<evidence type="ECO:0000256" key="2">
    <source>
        <dbReference type="ARBA" id="ARBA00022729"/>
    </source>
</evidence>
<dbReference type="PANTHER" id="PTHR39210">
    <property type="entry name" value="HEPARIN-SULFATE LYASE"/>
    <property type="match status" value="1"/>
</dbReference>
<gene>
    <name evidence="6" type="ORF">SAMN04489812_1662</name>
</gene>
<dbReference type="PANTHER" id="PTHR39210:SF1">
    <property type="entry name" value="HEPARIN-SULFATE LYASE"/>
    <property type="match status" value="1"/>
</dbReference>
<dbReference type="GO" id="GO:0016829">
    <property type="term" value="F:lyase activity"/>
    <property type="evidence" value="ECO:0007669"/>
    <property type="project" value="UniProtKB-KW"/>
</dbReference>
<protein>
    <submittedName>
        <fullName evidence="6">Heparinase II/III-like protein</fullName>
    </submittedName>
</protein>
<dbReference type="Gene3D" id="2.70.98.70">
    <property type="match status" value="1"/>
</dbReference>
<reference evidence="6 7" key="1">
    <citation type="submission" date="2016-10" db="EMBL/GenBank/DDBJ databases">
        <authorList>
            <person name="de Groot N.N."/>
        </authorList>
    </citation>
    <scope>NUCLEOTIDE SEQUENCE [LARGE SCALE GENOMIC DNA]</scope>
    <source>
        <strain evidence="6 7">DSM 21800</strain>
    </source>
</reference>
<dbReference type="InterPro" id="IPR008929">
    <property type="entry name" value="Chondroitin_lyas"/>
</dbReference>
<evidence type="ECO:0000256" key="4">
    <source>
        <dbReference type="ARBA" id="ARBA00023239"/>
    </source>
</evidence>
<keyword evidence="3" id="KW-0574">Periplasm</keyword>
<accession>A0A1H1RIM7</accession>
<name>A0A1H1RIM7_9ACTN</name>
<dbReference type="Pfam" id="PF07940">
    <property type="entry name" value="Hepar_II_III_C"/>
    <property type="match status" value="1"/>
</dbReference>
<dbReference type="Gene3D" id="1.50.10.100">
    <property type="entry name" value="Chondroitin AC/alginate lyase"/>
    <property type="match status" value="1"/>
</dbReference>
<evidence type="ECO:0000313" key="7">
    <source>
        <dbReference type="Proteomes" id="UP000199103"/>
    </source>
</evidence>
<evidence type="ECO:0000256" key="3">
    <source>
        <dbReference type="ARBA" id="ARBA00022764"/>
    </source>
</evidence>